<proteinExistence type="inferred from homology"/>
<protein>
    <recommendedName>
        <fullName evidence="2 5">Cell shape-determining protein MreC</fullName>
    </recommendedName>
    <alternativeName>
        <fullName evidence="4 5">Cell shape protein MreC</fullName>
    </alternativeName>
</protein>
<feature type="transmembrane region" description="Helical" evidence="7">
    <location>
        <begin position="7"/>
        <end position="25"/>
    </location>
</feature>
<evidence type="ECO:0000256" key="6">
    <source>
        <dbReference type="SAM" id="Coils"/>
    </source>
</evidence>
<name>A0A9D1M1B8_9FIRM</name>
<dbReference type="InterPro" id="IPR055342">
    <property type="entry name" value="MreC_beta-barrel_core"/>
</dbReference>
<evidence type="ECO:0000256" key="2">
    <source>
        <dbReference type="ARBA" id="ARBA00013855"/>
    </source>
</evidence>
<keyword evidence="7" id="KW-1133">Transmembrane helix</keyword>
<dbReference type="Pfam" id="PF04085">
    <property type="entry name" value="MreC"/>
    <property type="match status" value="1"/>
</dbReference>
<dbReference type="InterPro" id="IPR042175">
    <property type="entry name" value="Cell/Rod_MreC_2"/>
</dbReference>
<accession>A0A9D1M1B8</accession>
<evidence type="ECO:0000313" key="10">
    <source>
        <dbReference type="Proteomes" id="UP000824093"/>
    </source>
</evidence>
<keyword evidence="7" id="KW-0812">Transmembrane</keyword>
<keyword evidence="7" id="KW-0472">Membrane</keyword>
<dbReference type="InterPro" id="IPR042177">
    <property type="entry name" value="Cell/Rod_1"/>
</dbReference>
<gene>
    <name evidence="9" type="primary">mreC</name>
    <name evidence="9" type="ORF">IAB70_03910</name>
</gene>
<dbReference type="GO" id="GO:0008360">
    <property type="term" value="P:regulation of cell shape"/>
    <property type="evidence" value="ECO:0007669"/>
    <property type="project" value="UniProtKB-KW"/>
</dbReference>
<evidence type="ECO:0000259" key="8">
    <source>
        <dbReference type="Pfam" id="PF04085"/>
    </source>
</evidence>
<sequence length="271" mass="29720">MYRNRKSGIVGTIITIIILILLVFLSNMQIEKLSYIENAFSSLVMPIQNGLTYLKNKVSGNNTFFTDINNLKTENEELKRKNSDLEQSLRELESIKAENETLKEAMNLTEKYGEYKTISGYVINKDISNYSGVVVINLGSKDGVAPNMTVIADKGLVGHIISVTENTAKVQTIVDPASSVSCTISESKDSIIAKGIINETSLIKATYIPTDANLVQNESVETSGLGGIYPKGIHVGTIKEITNTKNITDRYATIQTAVDFDKLDTVLVITN</sequence>
<dbReference type="Gene3D" id="2.40.10.340">
    <property type="entry name" value="Rod shape-determining protein MreC, domain 1"/>
    <property type="match status" value="1"/>
</dbReference>
<evidence type="ECO:0000256" key="1">
    <source>
        <dbReference type="ARBA" id="ARBA00009369"/>
    </source>
</evidence>
<feature type="coiled-coil region" evidence="6">
    <location>
        <begin position="61"/>
        <end position="112"/>
    </location>
</feature>
<dbReference type="AlphaFoldDB" id="A0A9D1M1B8"/>
<comment type="function">
    <text evidence="5">Involved in formation and maintenance of cell shape.</text>
</comment>
<dbReference type="EMBL" id="DVNH01000026">
    <property type="protein sequence ID" value="HIU51752.1"/>
    <property type="molecule type" value="Genomic_DNA"/>
</dbReference>
<reference evidence="9" key="1">
    <citation type="submission" date="2020-10" db="EMBL/GenBank/DDBJ databases">
        <authorList>
            <person name="Gilroy R."/>
        </authorList>
    </citation>
    <scope>NUCLEOTIDE SEQUENCE</scope>
    <source>
        <strain evidence="9">CHK195-15760</strain>
    </source>
</reference>
<evidence type="ECO:0000313" key="9">
    <source>
        <dbReference type="EMBL" id="HIU51752.1"/>
    </source>
</evidence>
<dbReference type="NCBIfam" id="TIGR00219">
    <property type="entry name" value="mreC"/>
    <property type="match status" value="1"/>
</dbReference>
<dbReference type="PANTHER" id="PTHR34138">
    <property type="entry name" value="CELL SHAPE-DETERMINING PROTEIN MREC"/>
    <property type="match status" value="1"/>
</dbReference>
<organism evidence="9 10">
    <name type="scientific">Candidatus Merdicola faecigallinarum</name>
    <dbReference type="NCBI Taxonomy" id="2840862"/>
    <lineage>
        <taxon>Bacteria</taxon>
        <taxon>Bacillati</taxon>
        <taxon>Bacillota</taxon>
        <taxon>Clostridia</taxon>
        <taxon>Candidatus Merdicola</taxon>
    </lineage>
</organism>
<comment type="similarity">
    <text evidence="1 5">Belongs to the MreC family.</text>
</comment>
<feature type="domain" description="Rod shape-determining protein MreC beta-barrel core" evidence="8">
    <location>
        <begin position="122"/>
        <end position="269"/>
    </location>
</feature>
<comment type="caution">
    <text evidence="9">The sequence shown here is derived from an EMBL/GenBank/DDBJ whole genome shotgun (WGS) entry which is preliminary data.</text>
</comment>
<evidence type="ECO:0000256" key="3">
    <source>
        <dbReference type="ARBA" id="ARBA00022960"/>
    </source>
</evidence>
<evidence type="ECO:0000256" key="4">
    <source>
        <dbReference type="ARBA" id="ARBA00032089"/>
    </source>
</evidence>
<keyword evidence="3 5" id="KW-0133">Cell shape</keyword>
<dbReference type="Gene3D" id="2.40.10.350">
    <property type="entry name" value="Rod shape-determining protein MreC, domain 2"/>
    <property type="match status" value="1"/>
</dbReference>
<dbReference type="GO" id="GO:0005886">
    <property type="term" value="C:plasma membrane"/>
    <property type="evidence" value="ECO:0007669"/>
    <property type="project" value="TreeGrafter"/>
</dbReference>
<dbReference type="InterPro" id="IPR007221">
    <property type="entry name" value="MreC"/>
</dbReference>
<evidence type="ECO:0000256" key="7">
    <source>
        <dbReference type="SAM" id="Phobius"/>
    </source>
</evidence>
<dbReference type="Proteomes" id="UP000824093">
    <property type="component" value="Unassembled WGS sequence"/>
</dbReference>
<dbReference type="PIRSF" id="PIRSF038471">
    <property type="entry name" value="MreC"/>
    <property type="match status" value="1"/>
</dbReference>
<dbReference type="PANTHER" id="PTHR34138:SF1">
    <property type="entry name" value="CELL SHAPE-DETERMINING PROTEIN MREC"/>
    <property type="match status" value="1"/>
</dbReference>
<evidence type="ECO:0000256" key="5">
    <source>
        <dbReference type="PIRNR" id="PIRNR038471"/>
    </source>
</evidence>
<reference evidence="9" key="2">
    <citation type="journal article" date="2021" name="PeerJ">
        <title>Extensive microbial diversity within the chicken gut microbiome revealed by metagenomics and culture.</title>
        <authorList>
            <person name="Gilroy R."/>
            <person name="Ravi A."/>
            <person name="Getino M."/>
            <person name="Pursley I."/>
            <person name="Horton D.L."/>
            <person name="Alikhan N.F."/>
            <person name="Baker D."/>
            <person name="Gharbi K."/>
            <person name="Hall N."/>
            <person name="Watson M."/>
            <person name="Adriaenssens E.M."/>
            <person name="Foster-Nyarko E."/>
            <person name="Jarju S."/>
            <person name="Secka A."/>
            <person name="Antonio M."/>
            <person name="Oren A."/>
            <person name="Chaudhuri R.R."/>
            <person name="La Ragione R."/>
            <person name="Hildebrand F."/>
            <person name="Pallen M.J."/>
        </authorList>
    </citation>
    <scope>NUCLEOTIDE SEQUENCE</scope>
    <source>
        <strain evidence="9">CHK195-15760</strain>
    </source>
</reference>
<keyword evidence="6" id="KW-0175">Coiled coil</keyword>